<evidence type="ECO:0000313" key="2">
    <source>
        <dbReference type="Proteomes" id="UP000011996"/>
    </source>
</evidence>
<dbReference type="STRING" id="1263868.RESH_06052"/>
<accession>M5SB40</accession>
<reference evidence="1 2" key="1">
    <citation type="journal article" date="2013" name="Mar. Genomics">
        <title>Expression of sulfatases in Rhodopirellula baltica and the diversity of sulfatases in the genus Rhodopirellula.</title>
        <authorList>
            <person name="Wegner C.E."/>
            <person name="Richter-Heitmann T."/>
            <person name="Klindworth A."/>
            <person name="Klockow C."/>
            <person name="Richter M."/>
            <person name="Achstetter T."/>
            <person name="Glockner F.O."/>
            <person name="Harder J."/>
        </authorList>
    </citation>
    <scope>NUCLEOTIDE SEQUENCE [LARGE SCALE GENOMIC DNA]</scope>
    <source>
        <strain evidence="1 2">SH398</strain>
    </source>
</reference>
<dbReference type="EMBL" id="ANOF01000200">
    <property type="protein sequence ID" value="EMI23364.1"/>
    <property type="molecule type" value="Genomic_DNA"/>
</dbReference>
<gene>
    <name evidence="1" type="ORF">RESH_06052</name>
</gene>
<organism evidence="1 2">
    <name type="scientific">Rhodopirellula europaea SH398</name>
    <dbReference type="NCBI Taxonomy" id="1263868"/>
    <lineage>
        <taxon>Bacteria</taxon>
        <taxon>Pseudomonadati</taxon>
        <taxon>Planctomycetota</taxon>
        <taxon>Planctomycetia</taxon>
        <taxon>Pirellulales</taxon>
        <taxon>Pirellulaceae</taxon>
        <taxon>Rhodopirellula</taxon>
    </lineage>
</organism>
<dbReference type="PATRIC" id="fig|1263868.3.peg.6564"/>
<dbReference type="AlphaFoldDB" id="M5SB40"/>
<name>M5SB40_9BACT</name>
<sequence>MIFEMVVRLSIVINALKEALVWQTFFLNRFFMDRSQAQVSSP</sequence>
<dbReference type="Proteomes" id="UP000011996">
    <property type="component" value="Unassembled WGS sequence"/>
</dbReference>
<proteinExistence type="predicted"/>
<comment type="caution">
    <text evidence="1">The sequence shown here is derived from an EMBL/GenBank/DDBJ whole genome shotgun (WGS) entry which is preliminary data.</text>
</comment>
<protein>
    <submittedName>
        <fullName evidence="1">Uncharacterized protein</fullName>
    </submittedName>
</protein>
<evidence type="ECO:0000313" key="1">
    <source>
        <dbReference type="EMBL" id="EMI23364.1"/>
    </source>
</evidence>